<evidence type="ECO:0000256" key="1">
    <source>
        <dbReference type="ARBA" id="ARBA00007478"/>
    </source>
</evidence>
<dbReference type="AlphaFoldDB" id="A0AAV2DBZ6"/>
<dbReference type="Proteomes" id="UP001497516">
    <property type="component" value="Chromosome 2"/>
</dbReference>
<feature type="compositionally biased region" description="Polar residues" evidence="2">
    <location>
        <begin position="52"/>
        <end position="61"/>
    </location>
</feature>
<feature type="region of interest" description="Disordered" evidence="2">
    <location>
        <begin position="52"/>
        <end position="72"/>
    </location>
</feature>
<dbReference type="EMBL" id="OZ034815">
    <property type="protein sequence ID" value="CAL1371050.1"/>
    <property type="molecule type" value="Genomic_DNA"/>
</dbReference>
<evidence type="ECO:0000256" key="2">
    <source>
        <dbReference type="SAM" id="MobiDB-lite"/>
    </source>
</evidence>
<evidence type="ECO:0000313" key="4">
    <source>
        <dbReference type="Proteomes" id="UP001497516"/>
    </source>
</evidence>
<comment type="similarity">
    <text evidence="1">Belongs to the CDK5RAP3 family.</text>
</comment>
<keyword evidence="4" id="KW-1185">Reference proteome</keyword>
<dbReference type="Pfam" id="PF05600">
    <property type="entry name" value="CDK5RAP3"/>
    <property type="match status" value="1"/>
</dbReference>
<name>A0AAV2DBZ6_9ROSI</name>
<dbReference type="PANTHER" id="PTHR14894">
    <property type="entry name" value="CDK5 REGULATORY SUBUNIT-ASSOCIATED PROTEIN 3"/>
    <property type="match status" value="1"/>
</dbReference>
<sequence length="185" mass="19940">MSRAIDYYSDFVRVIHTEKDKSSAAVLSSLRDIRDNPPSLHVSASHETLLSGNPELNANRLTDSEGEIDGGAADNINWDISVDSTRIDWDIGTVEETSYDGGNGLGPYEIVDASEILQDPSRNEDVESGQHPNLTASEISWDVCVEKPEVDVIDDDNPSNLGAGHQIYAADYSADTVTGKTGVSS</sequence>
<reference evidence="3 4" key="1">
    <citation type="submission" date="2024-04" db="EMBL/GenBank/DDBJ databases">
        <authorList>
            <person name="Fracassetti M."/>
        </authorList>
    </citation>
    <scope>NUCLEOTIDE SEQUENCE [LARGE SCALE GENOMIC DNA]</scope>
</reference>
<dbReference type="InterPro" id="IPR008491">
    <property type="entry name" value="CDK5RAP3"/>
</dbReference>
<gene>
    <name evidence="3" type="ORF">LTRI10_LOCUS13134</name>
</gene>
<dbReference type="PANTHER" id="PTHR14894:SF0">
    <property type="entry name" value="CDK5 REGULATORY SUBUNIT-ASSOCIATED PROTEIN 3"/>
    <property type="match status" value="1"/>
</dbReference>
<evidence type="ECO:0000313" key="3">
    <source>
        <dbReference type="EMBL" id="CAL1371050.1"/>
    </source>
</evidence>
<dbReference type="GO" id="GO:0007346">
    <property type="term" value="P:regulation of mitotic cell cycle"/>
    <property type="evidence" value="ECO:0007669"/>
    <property type="project" value="TreeGrafter"/>
</dbReference>
<organism evidence="3 4">
    <name type="scientific">Linum trigynum</name>
    <dbReference type="NCBI Taxonomy" id="586398"/>
    <lineage>
        <taxon>Eukaryota</taxon>
        <taxon>Viridiplantae</taxon>
        <taxon>Streptophyta</taxon>
        <taxon>Embryophyta</taxon>
        <taxon>Tracheophyta</taxon>
        <taxon>Spermatophyta</taxon>
        <taxon>Magnoliopsida</taxon>
        <taxon>eudicotyledons</taxon>
        <taxon>Gunneridae</taxon>
        <taxon>Pentapetalae</taxon>
        <taxon>rosids</taxon>
        <taxon>fabids</taxon>
        <taxon>Malpighiales</taxon>
        <taxon>Linaceae</taxon>
        <taxon>Linum</taxon>
    </lineage>
</organism>
<protein>
    <submittedName>
        <fullName evidence="3">Uncharacterized protein</fullName>
    </submittedName>
</protein>
<dbReference type="GO" id="GO:0012505">
    <property type="term" value="C:endomembrane system"/>
    <property type="evidence" value="ECO:0007669"/>
    <property type="project" value="TreeGrafter"/>
</dbReference>
<accession>A0AAV2DBZ6</accession>
<proteinExistence type="inferred from homology"/>